<name>A0AA97AJP9_9CYAN</name>
<gene>
    <name evidence="2" type="ORF">HJG54_28530</name>
    <name evidence="3" type="ORF">HJG54_34385</name>
</gene>
<reference evidence="2" key="1">
    <citation type="submission" date="2020-05" db="EMBL/GenBank/DDBJ databases">
        <authorList>
            <person name="Zhu T."/>
            <person name="Keshari N."/>
            <person name="Lu X."/>
        </authorList>
    </citation>
    <scope>NUCLEOTIDE SEQUENCE</scope>
    <source>
        <strain evidence="2">NK1-12</strain>
    </source>
</reference>
<dbReference type="SUPFAM" id="SSF88723">
    <property type="entry name" value="PIN domain-like"/>
    <property type="match status" value="1"/>
</dbReference>
<feature type="domain" description="PIN" evidence="1">
    <location>
        <begin position="5"/>
        <end position="123"/>
    </location>
</feature>
<proteinExistence type="predicted"/>
<dbReference type="AlphaFoldDB" id="A0AA97AJP9"/>
<dbReference type="InterPro" id="IPR002716">
    <property type="entry name" value="PIN_dom"/>
</dbReference>
<dbReference type="CDD" id="cd18692">
    <property type="entry name" value="PIN_VapC-like"/>
    <property type="match status" value="1"/>
</dbReference>
<evidence type="ECO:0000313" key="3">
    <source>
        <dbReference type="EMBL" id="WNZ27909.1"/>
    </source>
</evidence>
<dbReference type="EMBL" id="CP053587">
    <property type="protein sequence ID" value="WNZ26879.1"/>
    <property type="molecule type" value="Genomic_DNA"/>
</dbReference>
<dbReference type="EMBL" id="CP053587">
    <property type="protein sequence ID" value="WNZ27909.1"/>
    <property type="molecule type" value="Genomic_DNA"/>
</dbReference>
<evidence type="ECO:0000259" key="1">
    <source>
        <dbReference type="Pfam" id="PF01850"/>
    </source>
</evidence>
<protein>
    <submittedName>
        <fullName evidence="2">PIN domain-containing protein</fullName>
    </submittedName>
</protein>
<dbReference type="Pfam" id="PF01850">
    <property type="entry name" value="PIN"/>
    <property type="match status" value="1"/>
</dbReference>
<organism evidence="2">
    <name type="scientific">Leptolyngbya sp. NK1-12</name>
    <dbReference type="NCBI Taxonomy" id="2547451"/>
    <lineage>
        <taxon>Bacteria</taxon>
        <taxon>Bacillati</taxon>
        <taxon>Cyanobacteriota</taxon>
        <taxon>Cyanophyceae</taxon>
        <taxon>Leptolyngbyales</taxon>
        <taxon>Leptolyngbyaceae</taxon>
        <taxon>Leptolyngbya group</taxon>
        <taxon>Leptolyngbya</taxon>
    </lineage>
</organism>
<dbReference type="Gene3D" id="3.40.50.1010">
    <property type="entry name" value="5'-nuclease"/>
    <property type="match status" value="1"/>
</dbReference>
<dbReference type="RefSeq" id="WP_316436445.1">
    <property type="nucleotide sequence ID" value="NZ_CP053587.1"/>
</dbReference>
<accession>A0AA97AJP9</accession>
<sequence length="146" mass="16508">MNDKVLLDTNILVYLYDSFEPSKQERAITVVDALIQRASAVISPQIMGEFFMATTRANRPLLTPIEALGRIRNYLSTCQVVELTGLITLEAVRGVETHQFQYWDAQIWATARLNQITEIYSEDFNAGAIVEGVRFTNPLADEFQCC</sequence>
<dbReference type="InterPro" id="IPR029060">
    <property type="entry name" value="PIN-like_dom_sf"/>
</dbReference>
<evidence type="ECO:0000313" key="2">
    <source>
        <dbReference type="EMBL" id="WNZ26879.1"/>
    </source>
</evidence>